<sequence length="61" mass="7186">MTFREWKTELGLSAKAQFGLELNDVGDEDRFKSAWEDGDTPLEYLDRVKEKYELIEAKEML</sequence>
<evidence type="ECO:0000313" key="2">
    <source>
        <dbReference type="Proteomes" id="UP000003688"/>
    </source>
</evidence>
<dbReference type="EMBL" id="ABOX02000035">
    <property type="protein sequence ID" value="EEF58928.1"/>
    <property type="molecule type" value="Genomic_DNA"/>
</dbReference>
<organism evidence="1 2">
    <name type="scientific">Pedosphaera parvula (strain Ellin514)</name>
    <dbReference type="NCBI Taxonomy" id="320771"/>
    <lineage>
        <taxon>Bacteria</taxon>
        <taxon>Pseudomonadati</taxon>
        <taxon>Verrucomicrobiota</taxon>
        <taxon>Pedosphaerae</taxon>
        <taxon>Pedosphaerales</taxon>
        <taxon>Pedosphaeraceae</taxon>
        <taxon>Pedosphaera</taxon>
    </lineage>
</organism>
<evidence type="ECO:0000313" key="1">
    <source>
        <dbReference type="EMBL" id="EEF58928.1"/>
    </source>
</evidence>
<comment type="caution">
    <text evidence="1">The sequence shown here is derived from an EMBL/GenBank/DDBJ whole genome shotgun (WGS) entry which is preliminary data.</text>
</comment>
<accession>B9XMM9</accession>
<name>B9XMM9_PEDPL</name>
<proteinExistence type="predicted"/>
<dbReference type="AlphaFoldDB" id="B9XMM9"/>
<dbReference type="Proteomes" id="UP000003688">
    <property type="component" value="Unassembled WGS sequence"/>
</dbReference>
<reference evidence="1 2" key="1">
    <citation type="journal article" date="2011" name="J. Bacteriol.">
        <title>Genome sequence of 'Pedosphaera parvula' Ellin514, an aerobic Verrucomicrobial isolate from pasture soil.</title>
        <authorList>
            <person name="Kant R."/>
            <person name="van Passel M.W."/>
            <person name="Sangwan P."/>
            <person name="Palva A."/>
            <person name="Lucas S."/>
            <person name="Copeland A."/>
            <person name="Lapidus A."/>
            <person name="Glavina Del Rio T."/>
            <person name="Dalin E."/>
            <person name="Tice H."/>
            <person name="Bruce D."/>
            <person name="Goodwin L."/>
            <person name="Pitluck S."/>
            <person name="Chertkov O."/>
            <person name="Larimer F.W."/>
            <person name="Land M.L."/>
            <person name="Hauser L."/>
            <person name="Brettin T.S."/>
            <person name="Detter J.C."/>
            <person name="Han S."/>
            <person name="de Vos W.M."/>
            <person name="Janssen P.H."/>
            <person name="Smidt H."/>
        </authorList>
    </citation>
    <scope>NUCLEOTIDE SEQUENCE [LARGE SCALE GENOMIC DNA]</scope>
    <source>
        <strain evidence="1 2">Ellin514</strain>
    </source>
</reference>
<protein>
    <submittedName>
        <fullName evidence="1">Uncharacterized protein</fullName>
    </submittedName>
</protein>
<dbReference type="RefSeq" id="WP_007417068.1">
    <property type="nucleotide sequence ID" value="NZ_ABOX02000035.1"/>
</dbReference>
<keyword evidence="2" id="KW-1185">Reference proteome</keyword>
<gene>
    <name evidence="1" type="ORF">Cflav_PD2930</name>
</gene>